<protein>
    <submittedName>
        <fullName evidence="2">ArsA family ATPase</fullName>
    </submittedName>
</protein>
<dbReference type="AlphaFoldDB" id="A0A9X5CST5"/>
<dbReference type="InterPro" id="IPR027417">
    <property type="entry name" value="P-loop_NTPase"/>
</dbReference>
<organism evidence="2 3">
    <name type="scientific">Actinospica acidiphila</name>
    <dbReference type="NCBI Taxonomy" id="304899"/>
    <lineage>
        <taxon>Bacteria</taxon>
        <taxon>Bacillati</taxon>
        <taxon>Actinomycetota</taxon>
        <taxon>Actinomycetes</taxon>
        <taxon>Catenulisporales</taxon>
        <taxon>Actinospicaceae</taxon>
        <taxon>Actinospica</taxon>
    </lineage>
</organism>
<dbReference type="Gene3D" id="3.40.50.300">
    <property type="entry name" value="P-loop containing nucleotide triphosphate hydrolases"/>
    <property type="match status" value="1"/>
</dbReference>
<accession>A0A9X5CST5</accession>
<dbReference type="Proteomes" id="UP000471745">
    <property type="component" value="Unassembled WGS sequence"/>
</dbReference>
<dbReference type="RefSeq" id="WP_163091878.1">
    <property type="nucleotide sequence ID" value="NZ_JAAGNA010001204.1"/>
</dbReference>
<evidence type="ECO:0000313" key="2">
    <source>
        <dbReference type="EMBL" id="NEC53653.1"/>
    </source>
</evidence>
<dbReference type="Pfam" id="PF02374">
    <property type="entry name" value="ArsA_ATPase"/>
    <property type="match status" value="1"/>
</dbReference>
<dbReference type="SUPFAM" id="SSF52540">
    <property type="entry name" value="P-loop containing nucleoside triphosphate hydrolases"/>
    <property type="match status" value="1"/>
</dbReference>
<gene>
    <name evidence="2" type="ORF">G3I18_34655</name>
</gene>
<dbReference type="EMBL" id="JAAGNA010001204">
    <property type="protein sequence ID" value="NEC53653.1"/>
    <property type="molecule type" value="Genomic_DNA"/>
</dbReference>
<name>A0A9X5CST5_9ACTN</name>
<proteinExistence type="predicted"/>
<feature type="non-terminal residue" evidence="2">
    <location>
        <position position="110"/>
    </location>
</feature>
<evidence type="ECO:0000259" key="1">
    <source>
        <dbReference type="Pfam" id="PF02374"/>
    </source>
</evidence>
<evidence type="ECO:0000313" key="3">
    <source>
        <dbReference type="Proteomes" id="UP000471745"/>
    </source>
</evidence>
<dbReference type="InterPro" id="IPR025723">
    <property type="entry name" value="ArsA/GET3_ATPase-like"/>
</dbReference>
<sequence length="110" mass="11073">MRTLLITGPGGAGRTTVAAATAFAAAREGTRTLLLGTDPGDTLGPVLGDADVPGLTVRRIDADAGLRTDLAALQERAGGALDLLGASRLEPEETGSLPGAEELAVLRALR</sequence>
<comment type="caution">
    <text evidence="2">The sequence shown here is derived from an EMBL/GenBank/DDBJ whole genome shotgun (WGS) entry which is preliminary data.</text>
</comment>
<feature type="domain" description="ArsA/GET3 Anion-transporting ATPase-like" evidence="1">
    <location>
        <begin position="1"/>
        <end position="108"/>
    </location>
</feature>
<reference evidence="2 3" key="1">
    <citation type="submission" date="2020-01" db="EMBL/GenBank/DDBJ databases">
        <title>Insect and environment-associated Actinomycetes.</title>
        <authorList>
            <person name="Currrie C."/>
            <person name="Chevrette M."/>
            <person name="Carlson C."/>
            <person name="Stubbendieck R."/>
            <person name="Wendt-Pienkowski E."/>
        </authorList>
    </citation>
    <scope>NUCLEOTIDE SEQUENCE [LARGE SCALE GENOMIC DNA]</scope>
    <source>
        <strain evidence="2 3">SID8189</strain>
    </source>
</reference>
<keyword evidence="3" id="KW-1185">Reference proteome</keyword>